<evidence type="ECO:0000313" key="1">
    <source>
        <dbReference type="EMBL" id="KAK3346548.1"/>
    </source>
</evidence>
<dbReference type="AlphaFoldDB" id="A0AAJ0MAR1"/>
<dbReference type="EMBL" id="JAUIQD010000006">
    <property type="protein sequence ID" value="KAK3346548.1"/>
    <property type="molecule type" value="Genomic_DNA"/>
</dbReference>
<organism evidence="1 2">
    <name type="scientific">Lasiosphaeria hispida</name>
    <dbReference type="NCBI Taxonomy" id="260671"/>
    <lineage>
        <taxon>Eukaryota</taxon>
        <taxon>Fungi</taxon>
        <taxon>Dikarya</taxon>
        <taxon>Ascomycota</taxon>
        <taxon>Pezizomycotina</taxon>
        <taxon>Sordariomycetes</taxon>
        <taxon>Sordariomycetidae</taxon>
        <taxon>Sordariales</taxon>
        <taxon>Lasiosphaeriaceae</taxon>
        <taxon>Lasiosphaeria</taxon>
    </lineage>
</organism>
<dbReference type="SUPFAM" id="SSF56112">
    <property type="entry name" value="Protein kinase-like (PK-like)"/>
    <property type="match status" value="1"/>
</dbReference>
<dbReference type="Gene3D" id="3.30.200.20">
    <property type="entry name" value="Phosphorylase Kinase, domain 1"/>
    <property type="match status" value="1"/>
</dbReference>
<name>A0AAJ0MAR1_9PEZI</name>
<dbReference type="InterPro" id="IPR011009">
    <property type="entry name" value="Kinase-like_dom_sf"/>
</dbReference>
<evidence type="ECO:0000313" key="2">
    <source>
        <dbReference type="Proteomes" id="UP001275084"/>
    </source>
</evidence>
<sequence>MGCFSSKPSGDCHPREVTENHEKFVESLYNHQATSKFTDNEAKYWSAKTIRVKVDERAYIVEKASKLFVIAVITVQLPYVRDTLLKIVQFFRENGFTDETVQRLTNKTAQQYCLTLKSLTGSAIFTHQLMSSICADYQWKVLVPVFSTAIASYEFPGKTILPWSRDYDGGEGHGAFSRMYKGSPPPEYFAVKEILPPDPTEREKISQSFANEATTLQNMNKGHCDHIVRFITAFTRGDSNETKSYYLISNGLTGEACRTCLRSTLIQR</sequence>
<comment type="caution">
    <text evidence="1">The sequence shown here is derived from an EMBL/GenBank/DDBJ whole genome shotgun (WGS) entry which is preliminary data.</text>
</comment>
<protein>
    <submittedName>
        <fullName evidence="1">Uncharacterized protein</fullName>
    </submittedName>
</protein>
<proteinExistence type="predicted"/>
<accession>A0AAJ0MAR1</accession>
<reference evidence="1" key="1">
    <citation type="journal article" date="2023" name="Mol. Phylogenet. Evol.">
        <title>Genome-scale phylogeny and comparative genomics of the fungal order Sordariales.</title>
        <authorList>
            <person name="Hensen N."/>
            <person name="Bonometti L."/>
            <person name="Westerberg I."/>
            <person name="Brannstrom I.O."/>
            <person name="Guillou S."/>
            <person name="Cros-Aarteil S."/>
            <person name="Calhoun S."/>
            <person name="Haridas S."/>
            <person name="Kuo A."/>
            <person name="Mondo S."/>
            <person name="Pangilinan J."/>
            <person name="Riley R."/>
            <person name="LaButti K."/>
            <person name="Andreopoulos B."/>
            <person name="Lipzen A."/>
            <person name="Chen C."/>
            <person name="Yan M."/>
            <person name="Daum C."/>
            <person name="Ng V."/>
            <person name="Clum A."/>
            <person name="Steindorff A."/>
            <person name="Ohm R.A."/>
            <person name="Martin F."/>
            <person name="Silar P."/>
            <person name="Natvig D.O."/>
            <person name="Lalanne C."/>
            <person name="Gautier V."/>
            <person name="Ament-Velasquez S.L."/>
            <person name="Kruys A."/>
            <person name="Hutchinson M.I."/>
            <person name="Powell A.J."/>
            <person name="Barry K."/>
            <person name="Miller A.N."/>
            <person name="Grigoriev I.V."/>
            <person name="Debuchy R."/>
            <person name="Gladieux P."/>
            <person name="Hiltunen Thoren M."/>
            <person name="Johannesson H."/>
        </authorList>
    </citation>
    <scope>NUCLEOTIDE SEQUENCE</scope>
    <source>
        <strain evidence="1">CBS 955.72</strain>
    </source>
</reference>
<reference evidence="1" key="2">
    <citation type="submission" date="2023-06" db="EMBL/GenBank/DDBJ databases">
        <authorList>
            <consortium name="Lawrence Berkeley National Laboratory"/>
            <person name="Haridas S."/>
            <person name="Hensen N."/>
            <person name="Bonometti L."/>
            <person name="Westerberg I."/>
            <person name="Brannstrom I.O."/>
            <person name="Guillou S."/>
            <person name="Cros-Aarteil S."/>
            <person name="Calhoun S."/>
            <person name="Kuo A."/>
            <person name="Mondo S."/>
            <person name="Pangilinan J."/>
            <person name="Riley R."/>
            <person name="Labutti K."/>
            <person name="Andreopoulos B."/>
            <person name="Lipzen A."/>
            <person name="Chen C."/>
            <person name="Yanf M."/>
            <person name="Daum C."/>
            <person name="Ng V."/>
            <person name="Clum A."/>
            <person name="Steindorff A."/>
            <person name="Ohm R."/>
            <person name="Martin F."/>
            <person name="Silar P."/>
            <person name="Natvig D."/>
            <person name="Lalanne C."/>
            <person name="Gautier V."/>
            <person name="Ament-Velasquez S.L."/>
            <person name="Kruys A."/>
            <person name="Hutchinson M.I."/>
            <person name="Powell A.J."/>
            <person name="Barry K."/>
            <person name="Miller A.N."/>
            <person name="Grigoriev I.V."/>
            <person name="Debuchy R."/>
            <person name="Gladieux P."/>
            <person name="Thoren M.H."/>
            <person name="Johannesson H."/>
        </authorList>
    </citation>
    <scope>NUCLEOTIDE SEQUENCE</scope>
    <source>
        <strain evidence="1">CBS 955.72</strain>
    </source>
</reference>
<dbReference type="Proteomes" id="UP001275084">
    <property type="component" value="Unassembled WGS sequence"/>
</dbReference>
<gene>
    <name evidence="1" type="ORF">B0T25DRAFT_571681</name>
</gene>
<keyword evidence="2" id="KW-1185">Reference proteome</keyword>